<keyword evidence="2" id="KW-1185">Reference proteome</keyword>
<accession>A0A1I2PKM1</accession>
<proteinExistence type="predicted"/>
<dbReference type="Proteomes" id="UP000199337">
    <property type="component" value="Unassembled WGS sequence"/>
</dbReference>
<name>A0A1I2PKM1_9FIRM</name>
<dbReference type="AlphaFoldDB" id="A0A1I2PKM1"/>
<organism evidence="1 2">
    <name type="scientific">Desulfotruncus arcticus DSM 17038</name>
    <dbReference type="NCBI Taxonomy" id="1121424"/>
    <lineage>
        <taxon>Bacteria</taxon>
        <taxon>Bacillati</taxon>
        <taxon>Bacillota</taxon>
        <taxon>Clostridia</taxon>
        <taxon>Eubacteriales</taxon>
        <taxon>Desulfallaceae</taxon>
        <taxon>Desulfotruncus</taxon>
    </lineage>
</organism>
<dbReference type="STRING" id="341036.SAMN05660649_00951"/>
<gene>
    <name evidence="1" type="ORF">SAMN05660649_00951</name>
</gene>
<protein>
    <submittedName>
        <fullName evidence="1">Uncharacterized protein</fullName>
    </submittedName>
</protein>
<evidence type="ECO:0000313" key="1">
    <source>
        <dbReference type="EMBL" id="SFG16614.1"/>
    </source>
</evidence>
<dbReference type="EMBL" id="FOOX01000002">
    <property type="protein sequence ID" value="SFG16614.1"/>
    <property type="molecule type" value="Genomic_DNA"/>
</dbReference>
<reference evidence="2" key="1">
    <citation type="submission" date="2016-10" db="EMBL/GenBank/DDBJ databases">
        <authorList>
            <person name="Varghese N."/>
            <person name="Submissions S."/>
        </authorList>
    </citation>
    <scope>NUCLEOTIDE SEQUENCE [LARGE SCALE GENOMIC DNA]</scope>
    <source>
        <strain evidence="2">DSM 17038</strain>
    </source>
</reference>
<sequence>MQMCFDCAKQEPDRHCLECKYFIQPGPLHRILSPPVQVILEGERFNQYPAQIIALNTKEFGLKTQAPVPGQYVIKLQENLWVEVARTSIH</sequence>
<evidence type="ECO:0000313" key="2">
    <source>
        <dbReference type="Proteomes" id="UP000199337"/>
    </source>
</evidence>